<dbReference type="STRING" id="3469.A0A4Y7IW94"/>
<dbReference type="GO" id="GO:0004672">
    <property type="term" value="F:protein kinase activity"/>
    <property type="evidence" value="ECO:0007669"/>
    <property type="project" value="InterPro"/>
</dbReference>
<dbReference type="GO" id="GO:0005524">
    <property type="term" value="F:ATP binding"/>
    <property type="evidence" value="ECO:0007669"/>
    <property type="project" value="InterPro"/>
</dbReference>
<dbReference type="Pfam" id="PF24289">
    <property type="entry name" value="DUF7477"/>
    <property type="match status" value="1"/>
</dbReference>
<feature type="domain" description="Protein kinase" evidence="1">
    <location>
        <begin position="1"/>
        <end position="204"/>
    </location>
</feature>
<accession>A0A4Y7IW94</accession>
<dbReference type="AlphaFoldDB" id="A0A4Y7IW94"/>
<dbReference type="EMBL" id="CM010716">
    <property type="protein sequence ID" value="RZC52426.1"/>
    <property type="molecule type" value="Genomic_DNA"/>
</dbReference>
<sequence length="204" mass="23106">MIKLCIPLRNNYDFYNYDRYVHGDVNPENFLIGTPGTHEEKKLFLVDLGLATRWRDTSTGQHVEYDQRPDIFSSVASSSSNLWALIMDAGTGFSSQVYELSPHFLHKVSSFYTIFQSLGKFLLFSVKGDILTLSLALLIPKKVTMEGSPMYKIEKKLGEGGFGNSKKRSMLPGEVFSICFKPKRMKEEEARIMTDVPGWKVGES</sequence>
<dbReference type="SUPFAM" id="SSF56112">
    <property type="entry name" value="Protein kinase-like (PK-like)"/>
    <property type="match status" value="1"/>
</dbReference>
<evidence type="ECO:0000313" key="3">
    <source>
        <dbReference type="Proteomes" id="UP000316621"/>
    </source>
</evidence>
<gene>
    <name evidence="2" type="ORF">C5167_020851</name>
</gene>
<keyword evidence="3" id="KW-1185">Reference proteome</keyword>
<proteinExistence type="predicted"/>
<evidence type="ECO:0000259" key="1">
    <source>
        <dbReference type="PROSITE" id="PS50011"/>
    </source>
</evidence>
<evidence type="ECO:0000313" key="2">
    <source>
        <dbReference type="EMBL" id="RZC52426.1"/>
    </source>
</evidence>
<dbReference type="Proteomes" id="UP000316621">
    <property type="component" value="Chromosome 2"/>
</dbReference>
<dbReference type="InterPro" id="IPR011009">
    <property type="entry name" value="Kinase-like_dom_sf"/>
</dbReference>
<dbReference type="InterPro" id="IPR000719">
    <property type="entry name" value="Prot_kinase_dom"/>
</dbReference>
<protein>
    <recommendedName>
        <fullName evidence="1">Protein kinase domain-containing protein</fullName>
    </recommendedName>
</protein>
<name>A0A4Y7IW94_PAPSO</name>
<organism evidence="2 3">
    <name type="scientific">Papaver somniferum</name>
    <name type="common">Opium poppy</name>
    <dbReference type="NCBI Taxonomy" id="3469"/>
    <lineage>
        <taxon>Eukaryota</taxon>
        <taxon>Viridiplantae</taxon>
        <taxon>Streptophyta</taxon>
        <taxon>Embryophyta</taxon>
        <taxon>Tracheophyta</taxon>
        <taxon>Spermatophyta</taxon>
        <taxon>Magnoliopsida</taxon>
        <taxon>Ranunculales</taxon>
        <taxon>Papaveraceae</taxon>
        <taxon>Papaveroideae</taxon>
        <taxon>Papaver</taxon>
    </lineage>
</organism>
<dbReference type="PROSITE" id="PS50011">
    <property type="entry name" value="PROTEIN_KINASE_DOM"/>
    <property type="match status" value="1"/>
</dbReference>
<reference evidence="2 3" key="1">
    <citation type="journal article" date="2018" name="Science">
        <title>The opium poppy genome and morphinan production.</title>
        <authorList>
            <person name="Guo L."/>
            <person name="Winzer T."/>
            <person name="Yang X."/>
            <person name="Li Y."/>
            <person name="Ning Z."/>
            <person name="He Z."/>
            <person name="Teodor R."/>
            <person name="Lu Y."/>
            <person name="Bowser T.A."/>
            <person name="Graham I.A."/>
            <person name="Ye K."/>
        </authorList>
    </citation>
    <scope>NUCLEOTIDE SEQUENCE [LARGE SCALE GENOMIC DNA]</scope>
    <source>
        <strain evidence="3">cv. HN1</strain>
        <tissue evidence="2">Leaves</tissue>
    </source>
</reference>
<dbReference type="InterPro" id="IPR055900">
    <property type="entry name" value="DUF7477"/>
</dbReference>
<dbReference type="Gramene" id="RZC52426">
    <property type="protein sequence ID" value="RZC52426"/>
    <property type="gene ID" value="C5167_020851"/>
</dbReference>
<feature type="non-terminal residue" evidence="2">
    <location>
        <position position="204"/>
    </location>
</feature>
<dbReference type="Gene3D" id="1.10.510.10">
    <property type="entry name" value="Transferase(Phosphotransferase) domain 1"/>
    <property type="match status" value="1"/>
</dbReference>